<keyword evidence="7" id="KW-0560">Oxidoreductase</keyword>
<dbReference type="EMBL" id="CP013747">
    <property type="protein sequence ID" value="ALV40420.1"/>
    <property type="molecule type" value="Genomic_DNA"/>
</dbReference>
<dbReference type="PANTHER" id="PTHR43809">
    <property type="entry name" value="NITRITE REDUCTASE (NADH) LARGE SUBUNIT"/>
    <property type="match status" value="1"/>
</dbReference>
<proteinExistence type="inferred from homology"/>
<evidence type="ECO:0000256" key="7">
    <source>
        <dbReference type="ARBA" id="ARBA00023002"/>
    </source>
</evidence>
<evidence type="ECO:0000259" key="10">
    <source>
        <dbReference type="Pfam" id="PF04324"/>
    </source>
</evidence>
<evidence type="ECO:0000256" key="8">
    <source>
        <dbReference type="ARBA" id="ARBA00023004"/>
    </source>
</evidence>
<comment type="pathway">
    <text evidence="3">Nitrogen metabolism; nitrate reduction (assimilation).</text>
</comment>
<dbReference type="GO" id="GO:0016491">
    <property type="term" value="F:oxidoreductase activity"/>
    <property type="evidence" value="ECO:0007669"/>
    <property type="project" value="UniProtKB-KW"/>
</dbReference>
<comment type="similarity">
    <text evidence="4">Belongs to the nitrite and sulfite reductase 4Fe-4S domain family.</text>
</comment>
<keyword evidence="5" id="KW-0349">Heme</keyword>
<keyword evidence="6" id="KW-0479">Metal-binding</keyword>
<dbReference type="Gene3D" id="1.10.10.1100">
    <property type="entry name" value="BFD-like [2Fe-2S]-binding domain"/>
    <property type="match status" value="1"/>
</dbReference>
<comment type="cofactor">
    <cofactor evidence="1">
        <name>siroheme</name>
        <dbReference type="ChEBI" id="CHEBI:60052"/>
    </cofactor>
</comment>
<dbReference type="InterPro" id="IPR041854">
    <property type="entry name" value="BFD-like_2Fe2S-bd_dom_sf"/>
</dbReference>
<dbReference type="PANTHER" id="PTHR43809:SF1">
    <property type="entry name" value="NITRITE REDUCTASE (NADH) LARGE SUBUNIT"/>
    <property type="match status" value="1"/>
</dbReference>
<keyword evidence="9" id="KW-0411">Iron-sulfur</keyword>
<dbReference type="Proteomes" id="UP000065151">
    <property type="component" value="Chromosome"/>
</dbReference>
<evidence type="ECO:0000313" key="12">
    <source>
        <dbReference type="EMBL" id="ALV40420.1"/>
    </source>
</evidence>
<dbReference type="GO" id="GO:0051536">
    <property type="term" value="F:iron-sulfur cluster binding"/>
    <property type="evidence" value="ECO:0007669"/>
    <property type="project" value="UniProtKB-KW"/>
</dbReference>
<evidence type="ECO:0000256" key="1">
    <source>
        <dbReference type="ARBA" id="ARBA00001929"/>
    </source>
</evidence>
<keyword evidence="8" id="KW-0408">Iron</keyword>
<dbReference type="STRING" id="121292.AU252_03905"/>
<dbReference type="AlphaFoldDB" id="A0A0U3QJF1"/>
<dbReference type="Pfam" id="PF07992">
    <property type="entry name" value="Pyr_redox_2"/>
    <property type="match status" value="1"/>
</dbReference>
<feature type="domain" description="BFD-like [2Fe-2S]-binding" evidence="10">
    <location>
        <begin position="464"/>
        <end position="511"/>
    </location>
</feature>
<evidence type="ECO:0000256" key="9">
    <source>
        <dbReference type="ARBA" id="ARBA00023014"/>
    </source>
</evidence>
<organism evidence="12">
    <name type="scientific">Pseudarthrobacter sulfonivorans</name>
    <dbReference type="NCBI Taxonomy" id="121292"/>
    <lineage>
        <taxon>Bacteria</taxon>
        <taxon>Bacillati</taxon>
        <taxon>Actinomycetota</taxon>
        <taxon>Actinomycetes</taxon>
        <taxon>Micrococcales</taxon>
        <taxon>Micrococcaceae</taxon>
        <taxon>Pseudarthrobacter</taxon>
    </lineage>
</organism>
<evidence type="ECO:0000256" key="2">
    <source>
        <dbReference type="ARBA" id="ARBA00001966"/>
    </source>
</evidence>
<dbReference type="GO" id="GO:0046872">
    <property type="term" value="F:metal ion binding"/>
    <property type="evidence" value="ECO:0007669"/>
    <property type="project" value="UniProtKB-KW"/>
</dbReference>
<evidence type="ECO:0000256" key="3">
    <source>
        <dbReference type="ARBA" id="ARBA00005096"/>
    </source>
</evidence>
<evidence type="ECO:0000256" key="5">
    <source>
        <dbReference type="ARBA" id="ARBA00022617"/>
    </source>
</evidence>
<dbReference type="Gene3D" id="3.50.50.60">
    <property type="entry name" value="FAD/NAD(P)-binding domain"/>
    <property type="match status" value="2"/>
</dbReference>
<dbReference type="SUPFAM" id="SSF51905">
    <property type="entry name" value="FAD/NAD(P)-binding domain"/>
    <property type="match status" value="2"/>
</dbReference>
<dbReference type="InterPro" id="IPR036188">
    <property type="entry name" value="FAD/NAD-bd_sf"/>
</dbReference>
<dbReference type="PRINTS" id="PR00368">
    <property type="entry name" value="FADPNR"/>
</dbReference>
<name>A0A0U3QJF1_9MICC</name>
<evidence type="ECO:0000256" key="4">
    <source>
        <dbReference type="ARBA" id="ARBA00010429"/>
    </source>
</evidence>
<dbReference type="KEGG" id="psul:AU252_03905"/>
<evidence type="ECO:0000256" key="6">
    <source>
        <dbReference type="ARBA" id="ARBA00022723"/>
    </source>
</evidence>
<dbReference type="Pfam" id="PF04324">
    <property type="entry name" value="Fer2_BFD"/>
    <property type="match status" value="1"/>
</dbReference>
<sequence>MSEQIVIVGFGPVAARLIDELLPAVRDGHVSLTVVGEETEAAYNRVLVADLGVGRTTADALALSDAAALVADGVDVRLGVRVRRVDRARQQVLLTDGTSAHYERLVFATGSRPVIPNLTGINPDPASPVLPAGVTALRDLRDASVLRAAVDGGKRVVVLGGGVLGLETALAAAEEGATVTVVHNGPHPLGRNIDRGGGAVLAASLRRCGVRMAGNARSTGVEHNAPDGGFSALLLNDGSAIDGDLLVISCGVRPRTELAEGCGLSTGTGILVDHRLRAHHEPHIFAIGDCAEVRCPDPACGECRTAKGPSGLVGPGWRQAEWLAEYLTLLATGTQEEADALEELPQEQAGVIVLKARGMNMAVAGDNGAEPWDEDVLTAGAVNGRPRLQIAQWADPEHGRYVKMTTRGGVLEGLVAVGMPRTAAELVGLFERGAELPADRSLLLRLDGPDQLAASGPADPAGTVCRCAGVSGAKIQGAVAEGCSTVAEVSKATRAGTGCGGCHEDIKGLIEKHFQAAPAA</sequence>
<evidence type="ECO:0000313" key="13">
    <source>
        <dbReference type="Proteomes" id="UP000065151"/>
    </source>
</evidence>
<accession>A0A0U3QJF1</accession>
<dbReference type="InterPro" id="IPR052034">
    <property type="entry name" value="NasD-like"/>
</dbReference>
<gene>
    <name evidence="12" type="ORF">AU252_03905</name>
</gene>
<evidence type="ECO:0000259" key="11">
    <source>
        <dbReference type="Pfam" id="PF07992"/>
    </source>
</evidence>
<comment type="cofactor">
    <cofactor evidence="2">
        <name>[4Fe-4S] cluster</name>
        <dbReference type="ChEBI" id="CHEBI:49883"/>
    </cofactor>
</comment>
<reference evidence="12 13" key="1">
    <citation type="submission" date="2015-12" db="EMBL/GenBank/DDBJ databases">
        <authorList>
            <person name="Shamseldin A."/>
            <person name="Moawad H."/>
            <person name="Abd El-Rahim W.M."/>
            <person name="Sadowsky M.J."/>
        </authorList>
    </citation>
    <scope>NUCLEOTIDE SEQUENCE [LARGE SCALE GENOMIC DNA]</scope>
    <source>
        <strain evidence="12 13">Ar51</strain>
    </source>
</reference>
<dbReference type="InterPro" id="IPR023753">
    <property type="entry name" value="FAD/NAD-binding_dom"/>
</dbReference>
<dbReference type="RefSeq" id="WP_058929598.1">
    <property type="nucleotide sequence ID" value="NZ_CP013747.1"/>
</dbReference>
<dbReference type="InterPro" id="IPR007419">
    <property type="entry name" value="BFD-like_2Fe2S-bd_dom"/>
</dbReference>
<feature type="domain" description="FAD/NAD(P)-binding" evidence="11">
    <location>
        <begin position="4"/>
        <end position="292"/>
    </location>
</feature>
<protein>
    <submittedName>
        <fullName evidence="12">FAD/NAD(P)-binding oxidoreductase</fullName>
    </submittedName>
</protein>